<dbReference type="SUPFAM" id="SSF55729">
    <property type="entry name" value="Acyl-CoA N-acyltransferases (Nat)"/>
    <property type="match status" value="1"/>
</dbReference>
<organism evidence="1 2">
    <name type="scientific">candidate division Kazan bacterium RIFCSPLOWO2_01_FULL_45_19</name>
    <dbReference type="NCBI Taxonomy" id="1798538"/>
    <lineage>
        <taxon>Bacteria</taxon>
        <taxon>Bacteria division Kazan-3B-28</taxon>
    </lineage>
</organism>
<accession>A0A1F4NRA0</accession>
<dbReference type="InterPro" id="IPR016181">
    <property type="entry name" value="Acyl_CoA_acyltransferase"/>
</dbReference>
<reference evidence="1 2" key="1">
    <citation type="journal article" date="2016" name="Nat. Commun.">
        <title>Thousands of microbial genomes shed light on interconnected biogeochemical processes in an aquifer system.</title>
        <authorList>
            <person name="Anantharaman K."/>
            <person name="Brown C.T."/>
            <person name="Hug L.A."/>
            <person name="Sharon I."/>
            <person name="Castelle C.J."/>
            <person name="Probst A.J."/>
            <person name="Thomas B.C."/>
            <person name="Singh A."/>
            <person name="Wilkins M.J."/>
            <person name="Karaoz U."/>
            <person name="Brodie E.L."/>
            <person name="Williams K.H."/>
            <person name="Hubbard S.S."/>
            <person name="Banfield J.F."/>
        </authorList>
    </citation>
    <scope>NUCLEOTIDE SEQUENCE [LARGE SCALE GENOMIC DNA]</scope>
</reference>
<gene>
    <name evidence="1" type="ORF">A3K51_03045</name>
</gene>
<evidence type="ECO:0000313" key="2">
    <source>
        <dbReference type="Proteomes" id="UP000178085"/>
    </source>
</evidence>
<dbReference type="AlphaFoldDB" id="A0A1F4NRA0"/>
<evidence type="ECO:0008006" key="3">
    <source>
        <dbReference type="Google" id="ProtNLM"/>
    </source>
</evidence>
<dbReference type="Proteomes" id="UP000178085">
    <property type="component" value="Unassembled WGS sequence"/>
</dbReference>
<evidence type="ECO:0000313" key="1">
    <source>
        <dbReference type="EMBL" id="OGB73778.1"/>
    </source>
</evidence>
<dbReference type="Gene3D" id="3.40.630.30">
    <property type="match status" value="1"/>
</dbReference>
<proteinExistence type="predicted"/>
<sequence length="82" mass="9755">MKHLSLRKLRLSDQSRFTKWWRDTELIKLTSGVLEPISDKMVAKYFTTMLKDERDLNFMITVDGKTVGHVALMHRPRGWYET</sequence>
<name>A0A1F4NRA0_UNCK3</name>
<dbReference type="EMBL" id="METD01000001">
    <property type="protein sequence ID" value="OGB73778.1"/>
    <property type="molecule type" value="Genomic_DNA"/>
</dbReference>
<comment type="caution">
    <text evidence="1">The sequence shown here is derived from an EMBL/GenBank/DDBJ whole genome shotgun (WGS) entry which is preliminary data.</text>
</comment>
<protein>
    <recommendedName>
        <fullName evidence="3">N-acetyltransferase domain-containing protein</fullName>
    </recommendedName>
</protein>